<organism evidence="3 4">
    <name type="scientific">Mustela putorius furo</name>
    <name type="common">European domestic ferret</name>
    <name type="synonym">Mustela furo</name>
    <dbReference type="NCBI Taxonomy" id="9669"/>
    <lineage>
        <taxon>Eukaryota</taxon>
        <taxon>Metazoa</taxon>
        <taxon>Chordata</taxon>
        <taxon>Craniata</taxon>
        <taxon>Vertebrata</taxon>
        <taxon>Euteleostomi</taxon>
        <taxon>Mammalia</taxon>
        <taxon>Eutheria</taxon>
        <taxon>Laurasiatheria</taxon>
        <taxon>Carnivora</taxon>
        <taxon>Caniformia</taxon>
        <taxon>Musteloidea</taxon>
        <taxon>Mustelidae</taxon>
        <taxon>Mustelinae</taxon>
        <taxon>Mustela</taxon>
    </lineage>
</organism>
<evidence type="ECO:0000313" key="4">
    <source>
        <dbReference type="RefSeq" id="XP_044939130.1"/>
    </source>
</evidence>
<dbReference type="CTD" id="388325"/>
<dbReference type="Proteomes" id="UP000000715">
    <property type="component" value="Unplaced"/>
</dbReference>
<accession>A0A8U0S9X7</accession>
<proteinExistence type="predicted"/>
<sequence length="170" mass="19622">MRDKLDKEPGDTYLSIRKWKEENSVCPSVHPSLHPSIYSAELKKGPTAMDWWRDNFWIILAVAIILVSSGLGLILYCACRQLLRQGKKWEVATPREDKQRDEEKMYDPLGHPTSATSYTLTDKGTTKKTVSTPSLCNPKVTMMMLKFLQILKTVIWKQFLFCHLNSSENW</sequence>
<evidence type="ECO:0000256" key="1">
    <source>
        <dbReference type="SAM" id="MobiDB-lite"/>
    </source>
</evidence>
<dbReference type="Pfam" id="PF15050">
    <property type="entry name" value="SCIMP"/>
    <property type="match status" value="1"/>
</dbReference>
<keyword evidence="2" id="KW-1133">Transmembrane helix</keyword>
<dbReference type="InterPro" id="IPR028181">
    <property type="entry name" value="SCIMP"/>
</dbReference>
<feature type="compositionally biased region" description="Polar residues" evidence="1">
    <location>
        <begin position="113"/>
        <end position="131"/>
    </location>
</feature>
<dbReference type="RefSeq" id="XP_044939130.1">
    <property type="nucleotide sequence ID" value="XM_045083195.1"/>
</dbReference>
<reference evidence="4" key="1">
    <citation type="submission" date="2025-08" db="UniProtKB">
        <authorList>
            <consortium name="RefSeq"/>
        </authorList>
    </citation>
    <scope>IDENTIFICATION</scope>
    <source>
        <tissue evidence="4">Brain</tissue>
    </source>
</reference>
<dbReference type="AlphaFoldDB" id="A0A8U0S9X7"/>
<dbReference type="GO" id="GO:0097197">
    <property type="term" value="C:tetraspanin-enriched microdomain"/>
    <property type="evidence" value="ECO:0007669"/>
    <property type="project" value="InterPro"/>
</dbReference>
<gene>
    <name evidence="4" type="primary">LOC101675431</name>
</gene>
<evidence type="ECO:0000256" key="2">
    <source>
        <dbReference type="SAM" id="Phobius"/>
    </source>
</evidence>
<name>A0A8U0S9X7_MUSPF</name>
<keyword evidence="2" id="KW-0472">Membrane</keyword>
<dbReference type="GO" id="GO:0001772">
    <property type="term" value="C:immunological synapse"/>
    <property type="evidence" value="ECO:0007669"/>
    <property type="project" value="InterPro"/>
</dbReference>
<feature type="compositionally biased region" description="Basic and acidic residues" evidence="1">
    <location>
        <begin position="94"/>
        <end position="106"/>
    </location>
</feature>
<protein>
    <submittedName>
        <fullName evidence="4">SLP adapter and CSK-interacting membrane protein isoform X2</fullName>
    </submittedName>
</protein>
<feature type="transmembrane region" description="Helical" evidence="2">
    <location>
        <begin position="56"/>
        <end position="78"/>
    </location>
</feature>
<evidence type="ECO:0000313" key="3">
    <source>
        <dbReference type="Proteomes" id="UP000000715"/>
    </source>
</evidence>
<keyword evidence="3" id="KW-1185">Reference proteome</keyword>
<dbReference type="GeneID" id="101675431"/>
<keyword evidence="2" id="KW-0812">Transmembrane</keyword>
<feature type="region of interest" description="Disordered" evidence="1">
    <location>
        <begin position="94"/>
        <end position="131"/>
    </location>
</feature>